<comment type="catalytic activity">
    <reaction evidence="6 8">
        <text>AMP + ATP = 2 ADP</text>
        <dbReference type="Rhea" id="RHEA:12973"/>
        <dbReference type="ChEBI" id="CHEBI:30616"/>
        <dbReference type="ChEBI" id="CHEBI:456215"/>
        <dbReference type="ChEBI" id="CHEBI:456216"/>
        <dbReference type="EC" id="2.7.4.3"/>
    </reaction>
</comment>
<evidence type="ECO:0000256" key="2">
    <source>
        <dbReference type="ARBA" id="ARBA00022727"/>
    </source>
</evidence>
<evidence type="ECO:0000313" key="11">
    <source>
        <dbReference type="EMBL" id="MDA0164997.1"/>
    </source>
</evidence>
<dbReference type="AlphaFoldDB" id="A0A9X3MYR0"/>
<name>A0A9X3MYR0_9ACTN</name>
<dbReference type="HAMAP" id="MF_00235">
    <property type="entry name" value="Adenylate_kinase_Adk"/>
    <property type="match status" value="1"/>
</dbReference>
<evidence type="ECO:0000256" key="4">
    <source>
        <dbReference type="ARBA" id="ARBA00022777"/>
    </source>
</evidence>
<keyword evidence="12" id="KW-1185">Reference proteome</keyword>
<dbReference type="InterPro" id="IPR006259">
    <property type="entry name" value="Adenyl_kin_sub"/>
</dbReference>
<feature type="binding site" evidence="6">
    <location>
        <position position="217"/>
    </location>
    <ligand>
        <name>AMP</name>
        <dbReference type="ChEBI" id="CHEBI:456215"/>
    </ligand>
</feature>
<gene>
    <name evidence="6" type="primary">adk</name>
    <name evidence="11" type="ORF">OM076_32305</name>
</gene>
<sequence>MRFASNHGERCSFGSSISADVGVSISMVRASTHASGAEPIQRFTHRYETPRAEQRHGAPLNLTLLGPPEAGKGTQAAILREQFDVVYLATGDMLRRHRGRGTDLGLAASKPMHAGRLVPDDLVIAMVTDALPDDSGSGLLLDGFPRTVAQAEALDDLLRARDRCLTAAILVDVADDVVIDRISGRRVCPSGHVFHVRYNRPARESVCDEDGAPLVRRDDDHPEAVRRRLAAYHDATEPLIARYARLGQLLRVNGAPSADAVFSQIRQGLSAMASPSAEQQEADHGTSSHR</sequence>
<evidence type="ECO:0000256" key="6">
    <source>
        <dbReference type="HAMAP-Rule" id="MF_00235"/>
    </source>
</evidence>
<feature type="region of interest" description="NMP" evidence="6">
    <location>
        <begin position="89"/>
        <end position="118"/>
    </location>
</feature>
<dbReference type="SUPFAM" id="SSF52540">
    <property type="entry name" value="P-loop containing nucleoside triphosphate hydrolases"/>
    <property type="match status" value="1"/>
</dbReference>
<dbReference type="InterPro" id="IPR007862">
    <property type="entry name" value="Adenylate_kinase_lid-dom"/>
</dbReference>
<dbReference type="GO" id="GO:0005737">
    <property type="term" value="C:cytoplasm"/>
    <property type="evidence" value="ECO:0007669"/>
    <property type="project" value="UniProtKB-SubCell"/>
</dbReference>
<dbReference type="Pfam" id="PF00406">
    <property type="entry name" value="ADK"/>
    <property type="match status" value="1"/>
</dbReference>
<protein>
    <recommendedName>
        <fullName evidence="6 8">Adenylate kinase</fullName>
        <shortName evidence="6">AK</shortName>
        <ecNumber evidence="6 8">2.7.4.3</ecNumber>
    </recommendedName>
    <alternativeName>
        <fullName evidence="6">ATP-AMP transphosphorylase</fullName>
    </alternativeName>
    <alternativeName>
        <fullName evidence="6">ATP:AMP phosphotransferase</fullName>
    </alternativeName>
    <alternativeName>
        <fullName evidence="6">Adenylate monophosphate kinase</fullName>
    </alternativeName>
</protein>
<dbReference type="NCBIfam" id="TIGR01351">
    <property type="entry name" value="adk"/>
    <property type="match status" value="1"/>
</dbReference>
<dbReference type="InterPro" id="IPR036193">
    <property type="entry name" value="ADK_active_lid_dom_sf"/>
</dbReference>
<evidence type="ECO:0000259" key="10">
    <source>
        <dbReference type="Pfam" id="PF05191"/>
    </source>
</evidence>
<dbReference type="FunFam" id="3.40.50.300:FF:000106">
    <property type="entry name" value="Adenylate kinase mitochondrial"/>
    <property type="match status" value="1"/>
</dbReference>
<keyword evidence="6" id="KW-0963">Cytoplasm</keyword>
<evidence type="ECO:0000256" key="7">
    <source>
        <dbReference type="RuleBase" id="RU003330"/>
    </source>
</evidence>
<comment type="caution">
    <text evidence="6">Lacks conserved residue(s) required for the propagation of feature annotation.</text>
</comment>
<feature type="binding site" evidence="6">
    <location>
        <position position="256"/>
    </location>
    <ligand>
        <name>ATP</name>
        <dbReference type="ChEBI" id="CHEBI:30616"/>
    </ligand>
</feature>
<feature type="binding site" evidence="6">
    <location>
        <position position="150"/>
    </location>
    <ligand>
        <name>AMP</name>
        <dbReference type="ChEBI" id="CHEBI:456215"/>
    </ligand>
</feature>
<feature type="binding site" evidence="6">
    <location>
        <begin position="143"/>
        <end position="146"/>
    </location>
    <ligand>
        <name>AMP</name>
        <dbReference type="ChEBI" id="CHEBI:456215"/>
    </ligand>
</feature>
<dbReference type="SUPFAM" id="SSF57774">
    <property type="entry name" value="Microbial and mitochondrial ADK, insert 'zinc finger' domain"/>
    <property type="match status" value="1"/>
</dbReference>
<dbReference type="InterPro" id="IPR033690">
    <property type="entry name" value="Adenylat_kinase_CS"/>
</dbReference>
<feature type="binding site" evidence="6">
    <location>
        <position position="95"/>
    </location>
    <ligand>
        <name>AMP</name>
        <dbReference type="ChEBI" id="CHEBI:456215"/>
    </ligand>
</feature>
<comment type="subcellular location">
    <subcellularLocation>
        <location evidence="6 8">Cytoplasm</location>
    </subcellularLocation>
</comment>
<comment type="caution">
    <text evidence="11">The sequence shown here is derived from an EMBL/GenBank/DDBJ whole genome shotgun (WGS) entry which is preliminary data.</text>
</comment>
<keyword evidence="1 6" id="KW-0808">Transferase</keyword>
<evidence type="ECO:0000256" key="9">
    <source>
        <dbReference type="SAM" id="MobiDB-lite"/>
    </source>
</evidence>
<dbReference type="InterPro" id="IPR000850">
    <property type="entry name" value="Adenylat/UMP-CMP_kin"/>
</dbReference>
<feature type="binding site" evidence="6">
    <location>
        <position position="90"/>
    </location>
    <ligand>
        <name>AMP</name>
        <dbReference type="ChEBI" id="CHEBI:456215"/>
    </ligand>
</feature>
<dbReference type="EC" id="2.7.4.3" evidence="6 8"/>
<dbReference type="GO" id="GO:0005524">
    <property type="term" value="F:ATP binding"/>
    <property type="evidence" value="ECO:0007669"/>
    <property type="project" value="UniProtKB-UniRule"/>
</dbReference>
<dbReference type="PANTHER" id="PTHR23359">
    <property type="entry name" value="NUCLEOTIDE KINASE"/>
    <property type="match status" value="1"/>
</dbReference>
<feature type="binding site" evidence="6">
    <location>
        <position position="185"/>
    </location>
    <ligand>
        <name>ATP</name>
        <dbReference type="ChEBI" id="CHEBI:30616"/>
    </ligand>
</feature>
<reference evidence="11" key="1">
    <citation type="submission" date="2022-10" db="EMBL/GenBank/DDBJ databases">
        <title>The WGS of Solirubrobacter ginsenosidimutans DSM 21036.</title>
        <authorList>
            <person name="Jiang Z."/>
        </authorList>
    </citation>
    <scope>NUCLEOTIDE SEQUENCE</scope>
    <source>
        <strain evidence="11">DSM 21036</strain>
    </source>
</reference>
<keyword evidence="2 6" id="KW-0545">Nucleotide biosynthesis</keyword>
<evidence type="ECO:0000256" key="1">
    <source>
        <dbReference type="ARBA" id="ARBA00022679"/>
    </source>
</evidence>
<dbReference type="Proteomes" id="UP001149140">
    <property type="component" value="Unassembled WGS sequence"/>
</dbReference>
<feature type="domain" description="Adenylate kinase active site lid" evidence="10">
    <location>
        <begin position="185"/>
        <end position="219"/>
    </location>
</feature>
<dbReference type="PRINTS" id="PR00094">
    <property type="entry name" value="ADENYLTKNASE"/>
</dbReference>
<feature type="compositionally biased region" description="Basic and acidic residues" evidence="9">
    <location>
        <begin position="281"/>
        <end position="290"/>
    </location>
</feature>
<feature type="binding site" evidence="6">
    <location>
        <begin position="116"/>
        <end position="118"/>
    </location>
    <ligand>
        <name>AMP</name>
        <dbReference type="ChEBI" id="CHEBI:456215"/>
    </ligand>
</feature>
<comment type="subunit">
    <text evidence="6 8">Monomer.</text>
</comment>
<evidence type="ECO:0000313" key="12">
    <source>
        <dbReference type="Proteomes" id="UP001149140"/>
    </source>
</evidence>
<dbReference type="NCBIfam" id="NF011100">
    <property type="entry name" value="PRK14527.1"/>
    <property type="match status" value="1"/>
</dbReference>
<comment type="similarity">
    <text evidence="6 7">Belongs to the adenylate kinase family.</text>
</comment>
<dbReference type="GO" id="GO:0004017">
    <property type="term" value="F:AMP kinase activity"/>
    <property type="evidence" value="ECO:0007669"/>
    <property type="project" value="UniProtKB-UniRule"/>
</dbReference>
<proteinExistence type="inferred from homology"/>
<dbReference type="InterPro" id="IPR027417">
    <property type="entry name" value="P-loop_NTPase"/>
</dbReference>
<comment type="domain">
    <text evidence="6">Consists of three domains, a large central CORE domain and two small peripheral domains, NMPbind and LID, which undergo movements during catalysis. The LID domain closes over the site of phosphoryl transfer upon ATP binding. Assembling and dissambling the active center during each catalytic cycle provides an effective means to prevent ATP hydrolysis.</text>
</comment>
<organism evidence="11 12">
    <name type="scientific">Solirubrobacter ginsenosidimutans</name>
    <dbReference type="NCBI Taxonomy" id="490573"/>
    <lineage>
        <taxon>Bacteria</taxon>
        <taxon>Bacillati</taxon>
        <taxon>Actinomycetota</taxon>
        <taxon>Thermoleophilia</taxon>
        <taxon>Solirubrobacterales</taxon>
        <taxon>Solirubrobacteraceae</taxon>
        <taxon>Solirubrobacter</taxon>
    </lineage>
</organism>
<evidence type="ECO:0000256" key="8">
    <source>
        <dbReference type="RuleBase" id="RU003331"/>
    </source>
</evidence>
<dbReference type="GO" id="GO:0044209">
    <property type="term" value="P:AMP salvage"/>
    <property type="evidence" value="ECO:0007669"/>
    <property type="project" value="UniProtKB-UniRule"/>
</dbReference>
<keyword evidence="5 6" id="KW-0067">ATP-binding</keyword>
<dbReference type="EMBL" id="JAPDOD010000040">
    <property type="protein sequence ID" value="MDA0164997.1"/>
    <property type="molecule type" value="Genomic_DNA"/>
</dbReference>
<comment type="pathway">
    <text evidence="6">Purine metabolism; AMP biosynthesis via salvage pathway; AMP from ADP: step 1/1.</text>
</comment>
<dbReference type="RefSeq" id="WP_270044251.1">
    <property type="nucleotide sequence ID" value="NZ_JAPDOD010000040.1"/>
</dbReference>
<dbReference type="Pfam" id="PF05191">
    <property type="entry name" value="ADK_lid"/>
    <property type="match status" value="1"/>
</dbReference>
<accession>A0A9X3MYR0</accession>
<dbReference type="Gene3D" id="3.40.50.300">
    <property type="entry name" value="P-loop containing nucleotide triphosphate hydrolases"/>
    <property type="match status" value="1"/>
</dbReference>
<dbReference type="PROSITE" id="PS00113">
    <property type="entry name" value="ADENYLATE_KINASE"/>
    <property type="match status" value="1"/>
</dbReference>
<dbReference type="CDD" id="cd01428">
    <property type="entry name" value="ADK"/>
    <property type="match status" value="1"/>
</dbReference>
<feature type="binding site" evidence="6">
    <location>
        <begin position="193"/>
        <end position="194"/>
    </location>
    <ligand>
        <name>ATP</name>
        <dbReference type="ChEBI" id="CHEBI:30616"/>
    </ligand>
</feature>
<comment type="function">
    <text evidence="6">Catalyzes the reversible transfer of the terminal phosphate group between ATP and AMP. Plays an important role in cellular energy homeostasis and in adenine nucleotide metabolism.</text>
</comment>
<keyword evidence="4 6" id="KW-0418">Kinase</keyword>
<evidence type="ECO:0000256" key="5">
    <source>
        <dbReference type="ARBA" id="ARBA00022840"/>
    </source>
</evidence>
<evidence type="ECO:0000256" key="3">
    <source>
        <dbReference type="ARBA" id="ARBA00022741"/>
    </source>
</evidence>
<feature type="binding site" evidence="6">
    <location>
        <position position="228"/>
    </location>
    <ligand>
        <name>AMP</name>
        <dbReference type="ChEBI" id="CHEBI:456215"/>
    </ligand>
</feature>
<feature type="region of interest" description="Disordered" evidence="9">
    <location>
        <begin position="271"/>
        <end position="290"/>
    </location>
</feature>
<keyword evidence="3 6" id="KW-0547">Nucleotide-binding</keyword>